<evidence type="ECO:0000256" key="4">
    <source>
        <dbReference type="ARBA" id="ARBA00022771"/>
    </source>
</evidence>
<dbReference type="FunFam" id="3.30.160.60:FF:001636">
    <property type="entry name" value="CLUMA_CG004886, isoform A"/>
    <property type="match status" value="1"/>
</dbReference>
<dbReference type="EMBL" id="DS469525">
    <property type="protein sequence ID" value="EDO46731.1"/>
    <property type="molecule type" value="Genomic_DNA"/>
</dbReference>
<dbReference type="FunFam" id="3.30.160.60:FF:000616">
    <property type="entry name" value="PR domain zinc finger protein 13"/>
    <property type="match status" value="1"/>
</dbReference>
<dbReference type="SMART" id="SM00355">
    <property type="entry name" value="ZnF_C2H2"/>
    <property type="match status" value="3"/>
</dbReference>
<keyword evidence="6" id="KW-0539">Nucleus</keyword>
<dbReference type="Gene3D" id="3.30.160.60">
    <property type="entry name" value="Classic Zinc Finger"/>
    <property type="match status" value="3"/>
</dbReference>
<gene>
    <name evidence="9" type="ORF">NEMVEDRAFT_v1g66221</name>
</gene>
<dbReference type="STRING" id="45351.A7RPG3"/>
<evidence type="ECO:0000259" key="8">
    <source>
        <dbReference type="PROSITE" id="PS50157"/>
    </source>
</evidence>
<dbReference type="InParanoid" id="A7RPG3"/>
<dbReference type="eggNOG" id="KOG1721">
    <property type="taxonomic scope" value="Eukaryota"/>
</dbReference>
<keyword evidence="4 7" id="KW-0863">Zinc-finger</keyword>
<organism evidence="9 10">
    <name type="scientific">Nematostella vectensis</name>
    <name type="common">Starlet sea anemone</name>
    <dbReference type="NCBI Taxonomy" id="45351"/>
    <lineage>
        <taxon>Eukaryota</taxon>
        <taxon>Metazoa</taxon>
        <taxon>Cnidaria</taxon>
        <taxon>Anthozoa</taxon>
        <taxon>Hexacorallia</taxon>
        <taxon>Actiniaria</taxon>
        <taxon>Edwardsiidae</taxon>
        <taxon>Nematostella</taxon>
    </lineage>
</organism>
<dbReference type="PhylomeDB" id="A7RPG3"/>
<dbReference type="InterPro" id="IPR050331">
    <property type="entry name" value="Zinc_finger"/>
</dbReference>
<evidence type="ECO:0000256" key="2">
    <source>
        <dbReference type="ARBA" id="ARBA00022723"/>
    </source>
</evidence>
<evidence type="ECO:0000256" key="7">
    <source>
        <dbReference type="PROSITE-ProRule" id="PRU00042"/>
    </source>
</evidence>
<dbReference type="GO" id="GO:0005634">
    <property type="term" value="C:nucleus"/>
    <property type="evidence" value="ECO:0007669"/>
    <property type="project" value="UniProtKB-SubCell"/>
</dbReference>
<feature type="domain" description="C2H2-type" evidence="8">
    <location>
        <begin position="58"/>
        <end position="82"/>
    </location>
</feature>
<keyword evidence="2" id="KW-0479">Metal-binding</keyword>
<dbReference type="GO" id="GO:0008270">
    <property type="term" value="F:zinc ion binding"/>
    <property type="evidence" value="ECO:0007669"/>
    <property type="project" value="UniProtKB-KW"/>
</dbReference>
<dbReference type="SUPFAM" id="SSF57667">
    <property type="entry name" value="beta-beta-alpha zinc fingers"/>
    <property type="match status" value="2"/>
</dbReference>
<accession>A7RPG3</accession>
<dbReference type="Pfam" id="PF00096">
    <property type="entry name" value="zf-C2H2"/>
    <property type="match status" value="3"/>
</dbReference>
<dbReference type="InterPro" id="IPR036236">
    <property type="entry name" value="Znf_C2H2_sf"/>
</dbReference>
<dbReference type="InterPro" id="IPR013087">
    <property type="entry name" value="Znf_C2H2_type"/>
</dbReference>
<keyword evidence="10" id="KW-1185">Reference proteome</keyword>
<dbReference type="OMA" id="DAHNDEM"/>
<feature type="non-terminal residue" evidence="9">
    <location>
        <position position="1"/>
    </location>
</feature>
<dbReference type="PANTHER" id="PTHR16515:SF49">
    <property type="entry name" value="GASTRULA ZINC FINGER PROTEIN XLCGF49.1-LIKE-RELATED"/>
    <property type="match status" value="1"/>
</dbReference>
<dbReference type="PANTHER" id="PTHR16515">
    <property type="entry name" value="PR DOMAIN ZINC FINGER PROTEIN"/>
    <property type="match status" value="1"/>
</dbReference>
<feature type="domain" description="C2H2-type" evidence="8">
    <location>
        <begin position="29"/>
        <end position="56"/>
    </location>
</feature>
<keyword evidence="3" id="KW-0677">Repeat</keyword>
<protein>
    <recommendedName>
        <fullName evidence="8">C2H2-type domain-containing protein</fullName>
    </recommendedName>
</protein>
<name>A7RPG3_NEMVE</name>
<comment type="subcellular location">
    <subcellularLocation>
        <location evidence="1">Nucleus</location>
    </subcellularLocation>
</comment>
<dbReference type="HOGENOM" id="CLU_002678_42_18_1"/>
<evidence type="ECO:0000256" key="1">
    <source>
        <dbReference type="ARBA" id="ARBA00004123"/>
    </source>
</evidence>
<proteinExistence type="predicted"/>
<reference evidence="9 10" key="1">
    <citation type="journal article" date="2007" name="Science">
        <title>Sea anemone genome reveals ancestral eumetazoan gene repertoire and genomic organization.</title>
        <authorList>
            <person name="Putnam N.H."/>
            <person name="Srivastava M."/>
            <person name="Hellsten U."/>
            <person name="Dirks B."/>
            <person name="Chapman J."/>
            <person name="Salamov A."/>
            <person name="Terry A."/>
            <person name="Shapiro H."/>
            <person name="Lindquist E."/>
            <person name="Kapitonov V.V."/>
            <person name="Jurka J."/>
            <person name="Genikhovich G."/>
            <person name="Grigoriev I.V."/>
            <person name="Lucas S.M."/>
            <person name="Steele R.E."/>
            <person name="Finnerty J.R."/>
            <person name="Technau U."/>
            <person name="Martindale M.Q."/>
            <person name="Rokhsar D.S."/>
        </authorList>
    </citation>
    <scope>NUCLEOTIDE SEQUENCE [LARGE SCALE GENOMIC DNA]</scope>
    <source>
        <strain evidence="10">CH2 X CH6</strain>
    </source>
</reference>
<keyword evidence="5" id="KW-0862">Zinc</keyword>
<evidence type="ECO:0000256" key="6">
    <source>
        <dbReference type="ARBA" id="ARBA00023242"/>
    </source>
</evidence>
<feature type="domain" description="C2H2-type" evidence="8">
    <location>
        <begin position="1"/>
        <end position="28"/>
    </location>
</feature>
<dbReference type="Proteomes" id="UP000001593">
    <property type="component" value="Unassembled WGS sequence"/>
</dbReference>
<evidence type="ECO:0000256" key="5">
    <source>
        <dbReference type="ARBA" id="ARBA00022833"/>
    </source>
</evidence>
<dbReference type="PROSITE" id="PS00028">
    <property type="entry name" value="ZINC_FINGER_C2H2_1"/>
    <property type="match status" value="3"/>
</dbReference>
<feature type="non-terminal residue" evidence="9">
    <location>
        <position position="82"/>
    </location>
</feature>
<evidence type="ECO:0000313" key="9">
    <source>
        <dbReference type="EMBL" id="EDO46731.1"/>
    </source>
</evidence>
<sequence>YLCELCGKLYTRKYGLKIHMRIHTGYKPLKCKYCQKRFGDPSNMAKHIRLHAVGDTPYKCQYCGKVLVRRRDLDRHIKSRHP</sequence>
<evidence type="ECO:0000313" key="10">
    <source>
        <dbReference type="Proteomes" id="UP000001593"/>
    </source>
</evidence>
<dbReference type="AlphaFoldDB" id="A7RPG3"/>
<dbReference type="PROSITE" id="PS50157">
    <property type="entry name" value="ZINC_FINGER_C2H2_2"/>
    <property type="match status" value="3"/>
</dbReference>
<evidence type="ECO:0000256" key="3">
    <source>
        <dbReference type="ARBA" id="ARBA00022737"/>
    </source>
</evidence>